<gene>
    <name evidence="1" type="ORF">B0H17DRAFT_333865</name>
</gene>
<keyword evidence="2" id="KW-1185">Reference proteome</keyword>
<comment type="caution">
    <text evidence="1">The sequence shown here is derived from an EMBL/GenBank/DDBJ whole genome shotgun (WGS) entry which is preliminary data.</text>
</comment>
<organism evidence="1 2">
    <name type="scientific">Mycena rosella</name>
    <name type="common">Pink bonnet</name>
    <name type="synonym">Agaricus rosellus</name>
    <dbReference type="NCBI Taxonomy" id="1033263"/>
    <lineage>
        <taxon>Eukaryota</taxon>
        <taxon>Fungi</taxon>
        <taxon>Dikarya</taxon>
        <taxon>Basidiomycota</taxon>
        <taxon>Agaricomycotina</taxon>
        <taxon>Agaricomycetes</taxon>
        <taxon>Agaricomycetidae</taxon>
        <taxon>Agaricales</taxon>
        <taxon>Marasmiineae</taxon>
        <taxon>Mycenaceae</taxon>
        <taxon>Mycena</taxon>
    </lineage>
</organism>
<dbReference type="EMBL" id="JARKIE010000261">
    <property type="protein sequence ID" value="KAJ7660470.1"/>
    <property type="molecule type" value="Genomic_DNA"/>
</dbReference>
<evidence type="ECO:0000313" key="2">
    <source>
        <dbReference type="Proteomes" id="UP001221757"/>
    </source>
</evidence>
<dbReference type="Proteomes" id="UP001221757">
    <property type="component" value="Unassembled WGS sequence"/>
</dbReference>
<name>A0AAD7G527_MYCRO</name>
<sequence>MRVPLAALLPLLSNVSRLTISWPYTDMGWVDIPVDFRAVLLGLLSLPSLRCVAFRQCTGLPPSIIRHALASCAEVSLKDVGISSENNGFQYGGETTLPSTSPLHRLAVWHTQRFHLATAVQALVLEDATPRLENIRYLKFDVPRTGSLAGFEVLALQTSVSLQHLLIHFQCRSQTQFLESKFSHMYSRP</sequence>
<protein>
    <submittedName>
        <fullName evidence="1">Uncharacterized protein</fullName>
    </submittedName>
</protein>
<dbReference type="AlphaFoldDB" id="A0AAD7G527"/>
<evidence type="ECO:0000313" key="1">
    <source>
        <dbReference type="EMBL" id="KAJ7660470.1"/>
    </source>
</evidence>
<reference evidence="1" key="1">
    <citation type="submission" date="2023-03" db="EMBL/GenBank/DDBJ databases">
        <title>Massive genome expansion in bonnet fungi (Mycena s.s.) driven by repeated elements and novel gene families across ecological guilds.</title>
        <authorList>
            <consortium name="Lawrence Berkeley National Laboratory"/>
            <person name="Harder C.B."/>
            <person name="Miyauchi S."/>
            <person name="Viragh M."/>
            <person name="Kuo A."/>
            <person name="Thoen E."/>
            <person name="Andreopoulos B."/>
            <person name="Lu D."/>
            <person name="Skrede I."/>
            <person name="Drula E."/>
            <person name="Henrissat B."/>
            <person name="Morin E."/>
            <person name="Kohler A."/>
            <person name="Barry K."/>
            <person name="LaButti K."/>
            <person name="Morin E."/>
            <person name="Salamov A."/>
            <person name="Lipzen A."/>
            <person name="Mereny Z."/>
            <person name="Hegedus B."/>
            <person name="Baldrian P."/>
            <person name="Stursova M."/>
            <person name="Weitz H."/>
            <person name="Taylor A."/>
            <person name="Grigoriev I.V."/>
            <person name="Nagy L.G."/>
            <person name="Martin F."/>
            <person name="Kauserud H."/>
        </authorList>
    </citation>
    <scope>NUCLEOTIDE SEQUENCE</scope>
    <source>
        <strain evidence="1">CBHHK067</strain>
    </source>
</reference>
<proteinExistence type="predicted"/>
<accession>A0AAD7G527</accession>